<evidence type="ECO:0000313" key="4">
    <source>
        <dbReference type="Proteomes" id="UP000315112"/>
    </source>
</evidence>
<reference evidence="3 4" key="1">
    <citation type="journal article" date="2015" name="Stand. Genomic Sci.">
        <title>Genomic Encyclopedia of Bacterial and Archaeal Type Strains, Phase III: the genomes of soil and plant-associated and newly described type strains.</title>
        <authorList>
            <person name="Whitman W.B."/>
            <person name="Woyke T."/>
            <person name="Klenk H.P."/>
            <person name="Zhou Y."/>
            <person name="Lilburn T.G."/>
            <person name="Beck B.J."/>
            <person name="De Vos P."/>
            <person name="Vandamme P."/>
            <person name="Eisen J.A."/>
            <person name="Garrity G."/>
            <person name="Hugenholtz P."/>
            <person name="Kyrpides N.C."/>
        </authorList>
    </citation>
    <scope>NUCLEOTIDE SEQUENCE [LARGE SCALE GENOMIC DNA]</scope>
    <source>
        <strain evidence="3 4">CGMCC 1.10685</strain>
    </source>
</reference>
<gene>
    <name evidence="2" type="ORF">GO485_02255</name>
    <name evidence="3" type="ORF">IP92_05671</name>
</gene>
<organism evidence="3 4">
    <name type="scientific">Pseudoduganella flava</name>
    <dbReference type="NCBI Taxonomy" id="871742"/>
    <lineage>
        <taxon>Bacteria</taxon>
        <taxon>Pseudomonadati</taxon>
        <taxon>Pseudomonadota</taxon>
        <taxon>Betaproteobacteria</taxon>
        <taxon>Burkholderiales</taxon>
        <taxon>Oxalobacteraceae</taxon>
        <taxon>Telluria group</taxon>
        <taxon>Pseudoduganella</taxon>
    </lineage>
</organism>
<name>A0A562PCT4_9BURK</name>
<accession>A0A562PCT4</accession>
<dbReference type="EMBL" id="CP046904">
    <property type="protein sequence ID" value="QGZ37985.1"/>
    <property type="molecule type" value="Genomic_DNA"/>
</dbReference>
<feature type="region of interest" description="Disordered" evidence="1">
    <location>
        <begin position="1"/>
        <end position="27"/>
    </location>
</feature>
<evidence type="ECO:0000313" key="2">
    <source>
        <dbReference type="EMBL" id="QGZ37985.1"/>
    </source>
</evidence>
<sequence>MTIGRLPPIPALDWQPARTPDGRDDRVVPVTQEPLRSALEGAPAPSGVRSLVRFLNRHDLPHVDVSPRTFELLKDYEGVQQRVSQMVGDKANSVVGITASGGGAIKRMQLADAETLHEGQYSLARAHGTVRYGSGVCVTVNNVLFRVTADLTSRRALGLRPQPGTPMFRDRASQPMPVYFQVYAGHGYVRIGDTRVPDQARDAVVGDVWDTLPIVKTWNNFARSDIPASTRLEALPGRVLDERNSLASFADSEARRVGAQAIDTALAEDGEEPVGAGLLDQVYDRLQAKPFSRRGLYHRPSLAREPTLSYRNAATGEIFTPSIGIHDYQKARLGMEHPTFQRFLALTEEQGTAA</sequence>
<protein>
    <submittedName>
        <fullName evidence="3">Uncharacterized protein</fullName>
    </submittedName>
</protein>
<dbReference type="RefSeq" id="WP_145881747.1">
    <property type="nucleotide sequence ID" value="NZ_CP046904.1"/>
</dbReference>
<dbReference type="AlphaFoldDB" id="A0A562PCT4"/>
<keyword evidence="5" id="KW-1185">Reference proteome</keyword>
<dbReference type="Proteomes" id="UP000437862">
    <property type="component" value="Chromosome"/>
</dbReference>
<reference evidence="3" key="2">
    <citation type="submission" date="2019-07" db="EMBL/GenBank/DDBJ databases">
        <authorList>
            <person name="Whitman W."/>
            <person name="Huntemann M."/>
            <person name="Clum A."/>
            <person name="Pillay M."/>
            <person name="Palaniappan K."/>
            <person name="Varghese N."/>
            <person name="Mikhailova N."/>
            <person name="Stamatis D."/>
            <person name="Reddy T."/>
            <person name="Daum C."/>
            <person name="Shapiro N."/>
            <person name="Ivanova N."/>
            <person name="Kyrpides N."/>
            <person name="Woyke T."/>
        </authorList>
    </citation>
    <scope>NUCLEOTIDE SEQUENCE</scope>
    <source>
        <strain evidence="3">CGMCC 1.10685</strain>
    </source>
</reference>
<proteinExistence type="predicted"/>
<reference evidence="2 5" key="3">
    <citation type="submission" date="2019-12" db="EMBL/GenBank/DDBJ databases">
        <title>Draft Genome Sequences of Six Type Strains of the Genus Massilia.</title>
        <authorList>
            <person name="Miess H."/>
            <person name="Frediansyah A."/>
            <person name="Goeker M."/>
            <person name="Gross H."/>
        </authorList>
    </citation>
    <scope>NUCLEOTIDE SEQUENCE [LARGE SCALE GENOMIC DNA]</scope>
    <source>
        <strain evidence="2 5">DSM 26639</strain>
    </source>
</reference>
<evidence type="ECO:0000313" key="5">
    <source>
        <dbReference type="Proteomes" id="UP000437862"/>
    </source>
</evidence>
<dbReference type="EMBL" id="VLKW01000017">
    <property type="protein sequence ID" value="TWI41806.1"/>
    <property type="molecule type" value="Genomic_DNA"/>
</dbReference>
<evidence type="ECO:0000313" key="3">
    <source>
        <dbReference type="EMBL" id="TWI41806.1"/>
    </source>
</evidence>
<dbReference type="Proteomes" id="UP000315112">
    <property type="component" value="Unassembled WGS sequence"/>
</dbReference>
<evidence type="ECO:0000256" key="1">
    <source>
        <dbReference type="SAM" id="MobiDB-lite"/>
    </source>
</evidence>